<protein>
    <recommendedName>
        <fullName evidence="3">DZIP3-like HEPN domain-containing protein</fullName>
    </recommendedName>
</protein>
<name>A0A8S3TBG6_MYTED</name>
<proteinExistence type="predicted"/>
<organism evidence="1 2">
    <name type="scientific">Mytilus edulis</name>
    <name type="common">Blue mussel</name>
    <dbReference type="NCBI Taxonomy" id="6550"/>
    <lineage>
        <taxon>Eukaryota</taxon>
        <taxon>Metazoa</taxon>
        <taxon>Spiralia</taxon>
        <taxon>Lophotrochozoa</taxon>
        <taxon>Mollusca</taxon>
        <taxon>Bivalvia</taxon>
        <taxon>Autobranchia</taxon>
        <taxon>Pteriomorphia</taxon>
        <taxon>Mytilida</taxon>
        <taxon>Mytiloidea</taxon>
        <taxon>Mytilidae</taxon>
        <taxon>Mytilinae</taxon>
        <taxon>Mytilus</taxon>
    </lineage>
</organism>
<dbReference type="Proteomes" id="UP000683360">
    <property type="component" value="Unassembled WGS sequence"/>
</dbReference>
<dbReference type="EMBL" id="CAJPWZ010001983">
    <property type="protein sequence ID" value="CAG2227940.1"/>
    <property type="molecule type" value="Genomic_DNA"/>
</dbReference>
<evidence type="ECO:0000313" key="1">
    <source>
        <dbReference type="EMBL" id="CAG2227940.1"/>
    </source>
</evidence>
<evidence type="ECO:0000313" key="2">
    <source>
        <dbReference type="Proteomes" id="UP000683360"/>
    </source>
</evidence>
<gene>
    <name evidence="1" type="ORF">MEDL_40939</name>
</gene>
<accession>A0A8S3TBG6</accession>
<evidence type="ECO:0008006" key="3">
    <source>
        <dbReference type="Google" id="ProtNLM"/>
    </source>
</evidence>
<dbReference type="AlphaFoldDB" id="A0A8S3TBG6"/>
<comment type="caution">
    <text evidence="1">The sequence shown here is derived from an EMBL/GenBank/DDBJ whole genome shotgun (WGS) entry which is preliminary data.</text>
</comment>
<sequence length="501" mass="58225">MKLFKCSTDIATQVVCAFVDTKVLPQHGGSFYKYLEDEKHFFYHQWEKKKIACCDCPAAGCTIHRVKKMENWMFNTFYDDTGHVHRNHFLKTGQTTQQICLHKYVARNIRLDNLDITILCFILLCSGTLTVTEKLAVETIQNKRNMICHTWSTKCFSMTQLNDIWTEIESAACSLTNPYMRHIIQSQIQSIKQCDIEKEEITLLTSKIDEINALLEEVNRKIPINSNTNIEDKLTQLYVRKSEDIKQHTSQHVNQVQQALSKEIKETAQKERKELEVSFRHMIDNLSLSVKYDRQVNVLVPQEMFKGPLERPVLWQFATPPGWDIEEVEAKLTDPLFQDEMVKIKFVKRGSLIMMTTISATILIDQKAFETAVKSFLNKLVEVCHINTKLHAKVSIRIHLLDPSVVQLSFEDPNQNVQRENKLSQTDMTALDIDTMKTKRNERKKRNRLPHNSKFAVCMCMLTERKKRNQMRKIKHGSVLMMDSFYAVCIPPPPDPPNPNF</sequence>
<keyword evidence="2" id="KW-1185">Reference proteome</keyword>
<reference evidence="1" key="1">
    <citation type="submission" date="2021-03" db="EMBL/GenBank/DDBJ databases">
        <authorList>
            <person name="Bekaert M."/>
        </authorList>
    </citation>
    <scope>NUCLEOTIDE SEQUENCE</scope>
</reference>
<dbReference type="OrthoDB" id="6129282at2759"/>